<name>A0A820ZPF6_9BILA</name>
<dbReference type="AlphaFoldDB" id="A0A820ZPF6"/>
<accession>A0A820ZPF6</accession>
<feature type="non-terminal residue" evidence="1">
    <location>
        <position position="1"/>
    </location>
</feature>
<dbReference type="Proteomes" id="UP000663862">
    <property type="component" value="Unassembled WGS sequence"/>
</dbReference>
<protein>
    <submittedName>
        <fullName evidence="1">Uncharacterized protein</fullName>
    </submittedName>
</protein>
<comment type="caution">
    <text evidence="1">The sequence shown here is derived from an EMBL/GenBank/DDBJ whole genome shotgun (WGS) entry which is preliminary data.</text>
</comment>
<proteinExistence type="predicted"/>
<gene>
    <name evidence="1" type="ORF">TSG867_LOCUS25822</name>
</gene>
<dbReference type="EMBL" id="CAJOBQ010002595">
    <property type="protein sequence ID" value="CAF4568906.1"/>
    <property type="molecule type" value="Genomic_DNA"/>
</dbReference>
<organism evidence="1 2">
    <name type="scientific">Rotaria socialis</name>
    <dbReference type="NCBI Taxonomy" id="392032"/>
    <lineage>
        <taxon>Eukaryota</taxon>
        <taxon>Metazoa</taxon>
        <taxon>Spiralia</taxon>
        <taxon>Gnathifera</taxon>
        <taxon>Rotifera</taxon>
        <taxon>Eurotatoria</taxon>
        <taxon>Bdelloidea</taxon>
        <taxon>Philodinida</taxon>
        <taxon>Philodinidae</taxon>
        <taxon>Rotaria</taxon>
    </lineage>
</organism>
<sequence>LLASDIIRHTIDLKDISHAEIIELFDYSSYNSHCQWQAGLVSAAHSICVANKLDYDLLFNRWIIKTTDWRLFSLRVIYALPKAVSSLWSLFYDVQFQTFLGSQLHCLHLVFDDPYDSYMNTLAVVIRHRISYPTMIFEVKKGYENPCWESRNDLCEINYQLCWIHTVRLTLSLQHSSELILLLMPEALPLLEHLNVTIEQSQKKSSDEQGQNHLHVFNYMELDDLLVLLNSITFSLLEKLILVDIYDQSLDNLAAFQHSVSPLNLPALKHDQFQYLLRSPAKYEREYIRRFHNNGWPFENASFHVNEYLASLRYYYSSIDIQAVLLVYSVPFPLLK</sequence>
<evidence type="ECO:0000313" key="2">
    <source>
        <dbReference type="Proteomes" id="UP000663862"/>
    </source>
</evidence>
<reference evidence="1" key="1">
    <citation type="submission" date="2021-02" db="EMBL/GenBank/DDBJ databases">
        <authorList>
            <person name="Nowell W R."/>
        </authorList>
    </citation>
    <scope>NUCLEOTIDE SEQUENCE</scope>
</reference>
<evidence type="ECO:0000313" key="1">
    <source>
        <dbReference type="EMBL" id="CAF4568906.1"/>
    </source>
</evidence>